<dbReference type="NCBIfam" id="NF007790">
    <property type="entry name" value="PRK10484.1"/>
    <property type="match status" value="1"/>
</dbReference>
<dbReference type="Pfam" id="PF00474">
    <property type="entry name" value="SSF"/>
    <property type="match status" value="1"/>
</dbReference>
<feature type="transmembrane region" description="Helical" evidence="7">
    <location>
        <begin position="216"/>
        <end position="239"/>
    </location>
</feature>
<dbReference type="PANTHER" id="PTHR11819">
    <property type="entry name" value="SOLUTE CARRIER FAMILY 5"/>
    <property type="match status" value="1"/>
</dbReference>
<dbReference type="GO" id="GO:0005412">
    <property type="term" value="F:D-glucose:sodium symporter activity"/>
    <property type="evidence" value="ECO:0007669"/>
    <property type="project" value="TreeGrafter"/>
</dbReference>
<protein>
    <submittedName>
        <fullName evidence="8">Solute:sodium symporter family transporter</fullName>
    </submittedName>
</protein>
<sequence>MQNVKRDSNNHPCNFWKVEGCFGLFIIATFIGFTALVAFISWLKTKNDKLDTQDGYFLAGRGLSGLVIAGSLELTNLSTEQLVGQSGQSYATNMGAMNWSVSASFALLCLALVFLPRYLKAGITTIPEFLEQRYDSTVKRIISFLFLLGYLLTYLPTVLYSGALAFNRIFNIDELLGITQFQAIAILCFGIGIIGAIYAIFGGLKAVAVSDTINGVGLLIGGFMVPILAICILGDGSFLNGIKDFVTNVPAEKFNSINPANALPPMVPWPVLFLGMTFNNLFYWCTNQSIIQRALAGKSLAHSQRGAIMTGFLKLVDPFFITICGLLAYRFFGDSLMDNTDAAYPMLVAEVIPDWLLGFFAAVLFGAILSSFNSALNSCVTLYTLDFHRPLFNQTCSDAYLVKIGKRFGTGLAVVAIVVAPFVINAPSGLYDFLQDCFGFYSMPILATVICGFYSKRIPALAPKVTMIVHVILYALAHLLPYVGINVHYLWTLSVLFIVDMGIMLLVGKLHPRATDFELEDVGAVDLTPWKYAKPVSVLCFICMLGVYWLFSPLGLAGMIG</sequence>
<feature type="transmembrane region" description="Helical" evidence="7">
    <location>
        <begin position="408"/>
        <end position="426"/>
    </location>
</feature>
<keyword evidence="4 7" id="KW-1133">Transmembrane helix</keyword>
<evidence type="ECO:0000256" key="4">
    <source>
        <dbReference type="ARBA" id="ARBA00022989"/>
    </source>
</evidence>
<feature type="transmembrane region" description="Helical" evidence="7">
    <location>
        <begin position="307"/>
        <end position="332"/>
    </location>
</feature>
<evidence type="ECO:0000313" key="9">
    <source>
        <dbReference type="Proteomes" id="UP000195326"/>
    </source>
</evidence>
<dbReference type="Gene3D" id="1.20.1730.10">
    <property type="entry name" value="Sodium/glucose cotransporter"/>
    <property type="match status" value="1"/>
</dbReference>
<dbReference type="NCBIfam" id="TIGR00813">
    <property type="entry name" value="sss"/>
    <property type="match status" value="1"/>
</dbReference>
<feature type="transmembrane region" description="Helical" evidence="7">
    <location>
        <begin position="99"/>
        <end position="119"/>
    </location>
</feature>
<name>A0A1Y4LLJ3_9FIRM</name>
<feature type="transmembrane region" description="Helical" evidence="7">
    <location>
        <begin position="183"/>
        <end position="204"/>
    </location>
</feature>
<evidence type="ECO:0000256" key="5">
    <source>
        <dbReference type="ARBA" id="ARBA00023136"/>
    </source>
</evidence>
<organism evidence="8 9">
    <name type="scientific">Butyricicoccus pullicaecorum</name>
    <dbReference type="NCBI Taxonomy" id="501571"/>
    <lineage>
        <taxon>Bacteria</taxon>
        <taxon>Bacillati</taxon>
        <taxon>Bacillota</taxon>
        <taxon>Clostridia</taxon>
        <taxon>Eubacteriales</taxon>
        <taxon>Butyricicoccaceae</taxon>
        <taxon>Butyricicoccus</taxon>
    </lineage>
</organism>
<evidence type="ECO:0000256" key="6">
    <source>
        <dbReference type="RuleBase" id="RU362091"/>
    </source>
</evidence>
<dbReference type="PANTHER" id="PTHR11819:SF195">
    <property type="entry name" value="SODIUM_GLUCOSE COTRANSPORTER 4"/>
    <property type="match status" value="1"/>
</dbReference>
<dbReference type="InterPro" id="IPR001734">
    <property type="entry name" value="Na/solute_symporter"/>
</dbReference>
<comment type="similarity">
    <text evidence="2 6">Belongs to the sodium:solute symporter (SSF) (TC 2.A.21) family.</text>
</comment>
<comment type="subcellular location">
    <subcellularLocation>
        <location evidence="1">Membrane</location>
        <topology evidence="1">Multi-pass membrane protein</topology>
    </subcellularLocation>
</comment>
<dbReference type="Proteomes" id="UP000195326">
    <property type="component" value="Unassembled WGS sequence"/>
</dbReference>
<dbReference type="EMBL" id="NFKL01000024">
    <property type="protein sequence ID" value="OUP55731.1"/>
    <property type="molecule type" value="Genomic_DNA"/>
</dbReference>
<dbReference type="PROSITE" id="PS50283">
    <property type="entry name" value="NA_SOLUT_SYMP_3"/>
    <property type="match status" value="1"/>
</dbReference>
<feature type="transmembrane region" description="Helical" evidence="7">
    <location>
        <begin position="21"/>
        <end position="43"/>
    </location>
</feature>
<gene>
    <name evidence="8" type="ORF">B5F15_14275</name>
</gene>
<evidence type="ECO:0000256" key="2">
    <source>
        <dbReference type="ARBA" id="ARBA00006434"/>
    </source>
</evidence>
<reference evidence="9" key="1">
    <citation type="submission" date="2017-04" db="EMBL/GenBank/DDBJ databases">
        <title>Function of individual gut microbiota members based on whole genome sequencing of pure cultures obtained from chicken caecum.</title>
        <authorList>
            <person name="Medvecky M."/>
            <person name="Cejkova D."/>
            <person name="Polansky O."/>
            <person name="Karasova D."/>
            <person name="Kubasova T."/>
            <person name="Cizek A."/>
            <person name="Rychlik I."/>
        </authorList>
    </citation>
    <scope>NUCLEOTIDE SEQUENCE [LARGE SCALE GENOMIC DNA]</scope>
    <source>
        <strain evidence="9">An179</strain>
    </source>
</reference>
<proteinExistence type="inferred from homology"/>
<evidence type="ECO:0000256" key="7">
    <source>
        <dbReference type="SAM" id="Phobius"/>
    </source>
</evidence>
<feature type="transmembrane region" description="Helical" evidence="7">
    <location>
        <begin position="267"/>
        <end position="286"/>
    </location>
</feature>
<comment type="caution">
    <text evidence="8">The sequence shown here is derived from an EMBL/GenBank/DDBJ whole genome shotgun (WGS) entry which is preliminary data.</text>
</comment>
<dbReference type="InterPro" id="IPR038377">
    <property type="entry name" value="Na/Glc_symporter_sf"/>
</dbReference>
<feature type="transmembrane region" description="Helical" evidence="7">
    <location>
        <begin position="538"/>
        <end position="560"/>
    </location>
</feature>
<feature type="transmembrane region" description="Helical" evidence="7">
    <location>
        <begin position="489"/>
        <end position="507"/>
    </location>
</feature>
<evidence type="ECO:0000256" key="3">
    <source>
        <dbReference type="ARBA" id="ARBA00022692"/>
    </source>
</evidence>
<feature type="transmembrane region" description="Helical" evidence="7">
    <location>
        <begin position="352"/>
        <end position="372"/>
    </location>
</feature>
<feature type="transmembrane region" description="Helical" evidence="7">
    <location>
        <begin position="140"/>
        <end position="163"/>
    </location>
</feature>
<accession>A0A1Y4LLJ3</accession>
<feature type="transmembrane region" description="Helical" evidence="7">
    <location>
        <begin position="438"/>
        <end position="455"/>
    </location>
</feature>
<dbReference type="GO" id="GO:0005886">
    <property type="term" value="C:plasma membrane"/>
    <property type="evidence" value="ECO:0007669"/>
    <property type="project" value="TreeGrafter"/>
</dbReference>
<feature type="transmembrane region" description="Helical" evidence="7">
    <location>
        <begin position="467"/>
        <end position="483"/>
    </location>
</feature>
<dbReference type="AlphaFoldDB" id="A0A1Y4LLJ3"/>
<dbReference type="CDD" id="cd10328">
    <property type="entry name" value="SLC5sbd_YidK"/>
    <property type="match status" value="1"/>
</dbReference>
<keyword evidence="5 7" id="KW-0472">Membrane</keyword>
<evidence type="ECO:0000313" key="8">
    <source>
        <dbReference type="EMBL" id="OUP55731.1"/>
    </source>
</evidence>
<evidence type="ECO:0000256" key="1">
    <source>
        <dbReference type="ARBA" id="ARBA00004141"/>
    </source>
</evidence>
<keyword evidence="3 7" id="KW-0812">Transmembrane</keyword>